<reference evidence="2" key="1">
    <citation type="journal article" date="2019" name="Int. J. Syst. Evol. Microbiol.">
        <title>The Global Catalogue of Microorganisms (GCM) 10K type strain sequencing project: providing services to taxonomists for standard genome sequencing and annotation.</title>
        <authorList>
            <consortium name="The Broad Institute Genomics Platform"/>
            <consortium name="The Broad Institute Genome Sequencing Center for Infectious Disease"/>
            <person name="Wu L."/>
            <person name="Ma J."/>
        </authorList>
    </citation>
    <scope>NUCLEOTIDE SEQUENCE [LARGE SCALE GENOMIC DNA]</scope>
    <source>
        <strain evidence="2">JCM 17125</strain>
    </source>
</reference>
<evidence type="ECO:0000313" key="1">
    <source>
        <dbReference type="EMBL" id="GAA3721561.1"/>
    </source>
</evidence>
<keyword evidence="2" id="KW-1185">Reference proteome</keyword>
<name>A0ABP7ET01_9MICO</name>
<protein>
    <submittedName>
        <fullName evidence="1">Uncharacterized protein</fullName>
    </submittedName>
</protein>
<dbReference type="RefSeq" id="WP_344951719.1">
    <property type="nucleotide sequence ID" value="NZ_BAABDC010000013.1"/>
</dbReference>
<gene>
    <name evidence="1" type="ORF">GCM10022399_42410</name>
</gene>
<accession>A0ABP7ET01</accession>
<dbReference type="Proteomes" id="UP001501468">
    <property type="component" value="Unassembled WGS sequence"/>
</dbReference>
<proteinExistence type="predicted"/>
<comment type="caution">
    <text evidence="1">The sequence shown here is derived from an EMBL/GenBank/DDBJ whole genome shotgun (WGS) entry which is preliminary data.</text>
</comment>
<organism evidence="1 2">
    <name type="scientific">Terrabacter ginsenosidimutans</name>
    <dbReference type="NCBI Taxonomy" id="490575"/>
    <lineage>
        <taxon>Bacteria</taxon>
        <taxon>Bacillati</taxon>
        <taxon>Actinomycetota</taxon>
        <taxon>Actinomycetes</taxon>
        <taxon>Micrococcales</taxon>
        <taxon>Intrasporangiaceae</taxon>
        <taxon>Terrabacter</taxon>
    </lineage>
</organism>
<dbReference type="EMBL" id="BAABDC010000013">
    <property type="protein sequence ID" value="GAA3721561.1"/>
    <property type="molecule type" value="Genomic_DNA"/>
</dbReference>
<sequence>MDLVYNRSLMSDELVVFASRPEAEAVSAIWNAIKTAATWEGFIKMMPATEWAAIMESQDNEMPTEGPFEADRLPGYSDGDYPQWLAAKMRDALPRVVREKYGQAFDSVLNGPAMDLQWSDAEAIAEDLRGLGYRVEYRPDLKLA</sequence>
<evidence type="ECO:0000313" key="2">
    <source>
        <dbReference type="Proteomes" id="UP001501468"/>
    </source>
</evidence>